<dbReference type="RefSeq" id="WP_034715481.1">
    <property type="nucleotide sequence ID" value="NZ_AWQS01000047.1"/>
</dbReference>
<evidence type="ECO:0000256" key="1">
    <source>
        <dbReference type="SAM" id="MobiDB-lite"/>
    </source>
</evidence>
<protein>
    <submittedName>
        <fullName evidence="3">Uncharacterized protein</fullName>
    </submittedName>
</protein>
<keyword evidence="4" id="KW-1185">Reference proteome</keyword>
<dbReference type="EMBL" id="AWQS01000047">
    <property type="protein sequence ID" value="EWT06457.1"/>
    <property type="molecule type" value="Genomic_DNA"/>
</dbReference>
<dbReference type="Proteomes" id="UP000019494">
    <property type="component" value="Unassembled WGS sequence"/>
</dbReference>
<gene>
    <name evidence="3" type="ORF">N864_21265</name>
</gene>
<keyword evidence="2" id="KW-0812">Transmembrane</keyword>
<feature type="transmembrane region" description="Helical" evidence="2">
    <location>
        <begin position="87"/>
        <end position="105"/>
    </location>
</feature>
<organism evidence="3 4">
    <name type="scientific">Intrasporangium chromatireducens Q5-1</name>
    <dbReference type="NCBI Taxonomy" id="584657"/>
    <lineage>
        <taxon>Bacteria</taxon>
        <taxon>Bacillati</taxon>
        <taxon>Actinomycetota</taxon>
        <taxon>Actinomycetes</taxon>
        <taxon>Micrococcales</taxon>
        <taxon>Intrasporangiaceae</taxon>
        <taxon>Intrasporangium</taxon>
    </lineage>
</organism>
<comment type="caution">
    <text evidence="3">The sequence shown here is derived from an EMBL/GenBank/DDBJ whole genome shotgun (WGS) entry which is preliminary data.</text>
</comment>
<keyword evidence="2" id="KW-0472">Membrane</keyword>
<reference evidence="4" key="1">
    <citation type="submission" date="2013-08" db="EMBL/GenBank/DDBJ databases">
        <title>Intrasporangium oryzae NRRL B-24470.</title>
        <authorList>
            <person name="Liu H."/>
            <person name="Wang G."/>
        </authorList>
    </citation>
    <scope>NUCLEOTIDE SEQUENCE [LARGE SCALE GENOMIC DNA]</scope>
    <source>
        <strain evidence="4">Q5-1</strain>
    </source>
</reference>
<evidence type="ECO:0000313" key="4">
    <source>
        <dbReference type="Proteomes" id="UP000019494"/>
    </source>
</evidence>
<name>W9GMY3_9MICO</name>
<evidence type="ECO:0000313" key="3">
    <source>
        <dbReference type="EMBL" id="EWT06457.1"/>
    </source>
</evidence>
<feature type="transmembrane region" description="Helical" evidence="2">
    <location>
        <begin position="12"/>
        <end position="35"/>
    </location>
</feature>
<dbReference type="OrthoDB" id="9996477at2"/>
<feature type="compositionally biased region" description="Polar residues" evidence="1">
    <location>
        <begin position="60"/>
        <end position="81"/>
    </location>
</feature>
<accession>W9GMY3</accession>
<feature type="region of interest" description="Disordered" evidence="1">
    <location>
        <begin position="43"/>
        <end position="81"/>
    </location>
</feature>
<keyword evidence="2" id="KW-1133">Transmembrane helix</keyword>
<dbReference type="AlphaFoldDB" id="W9GMY3"/>
<proteinExistence type="predicted"/>
<evidence type="ECO:0000256" key="2">
    <source>
        <dbReference type="SAM" id="Phobius"/>
    </source>
</evidence>
<sequence>MLSGNKRVQRVVVGVIIGVVVVSMALSLLSVAVAAQASGQPAVRRVAADASPTPPPVDPSLTQNDNPKPVTRTPQGQATQVTDGEHIGGLVGFIILMLGGVLLLIRDHRRRRAGHG</sequence>